<dbReference type="Proteomes" id="UP001162483">
    <property type="component" value="Unassembled WGS sequence"/>
</dbReference>
<name>A0ABN9B3G3_9NEOB</name>
<evidence type="ECO:0000313" key="3">
    <source>
        <dbReference type="Proteomes" id="UP001162483"/>
    </source>
</evidence>
<protein>
    <submittedName>
        <fullName evidence="2">Uncharacterized protein</fullName>
    </submittedName>
</protein>
<sequence>MMVIRMLVWSMAVIRMLVWGMAVIRKLEWGMAVIGGRWYGGDQDIGMGAGINIRTLVWITW</sequence>
<keyword evidence="1" id="KW-1133">Transmembrane helix</keyword>
<keyword evidence="1" id="KW-0472">Membrane</keyword>
<feature type="transmembrane region" description="Helical" evidence="1">
    <location>
        <begin position="6"/>
        <end position="24"/>
    </location>
</feature>
<keyword evidence="3" id="KW-1185">Reference proteome</keyword>
<organism evidence="2 3">
    <name type="scientific">Staurois parvus</name>
    <dbReference type="NCBI Taxonomy" id="386267"/>
    <lineage>
        <taxon>Eukaryota</taxon>
        <taxon>Metazoa</taxon>
        <taxon>Chordata</taxon>
        <taxon>Craniata</taxon>
        <taxon>Vertebrata</taxon>
        <taxon>Euteleostomi</taxon>
        <taxon>Amphibia</taxon>
        <taxon>Batrachia</taxon>
        <taxon>Anura</taxon>
        <taxon>Neobatrachia</taxon>
        <taxon>Ranoidea</taxon>
        <taxon>Ranidae</taxon>
        <taxon>Staurois</taxon>
    </lineage>
</organism>
<keyword evidence="1" id="KW-0812">Transmembrane</keyword>
<evidence type="ECO:0000256" key="1">
    <source>
        <dbReference type="SAM" id="Phobius"/>
    </source>
</evidence>
<gene>
    <name evidence="2" type="ORF">SPARVUS_LOCUS1839267</name>
</gene>
<accession>A0ABN9B3G3</accession>
<dbReference type="EMBL" id="CATNWA010001718">
    <property type="protein sequence ID" value="CAI9541015.1"/>
    <property type="molecule type" value="Genomic_DNA"/>
</dbReference>
<reference evidence="2" key="1">
    <citation type="submission" date="2023-05" db="EMBL/GenBank/DDBJ databases">
        <authorList>
            <person name="Stuckert A."/>
        </authorList>
    </citation>
    <scope>NUCLEOTIDE SEQUENCE</scope>
</reference>
<evidence type="ECO:0000313" key="2">
    <source>
        <dbReference type="EMBL" id="CAI9541015.1"/>
    </source>
</evidence>
<comment type="caution">
    <text evidence="2">The sequence shown here is derived from an EMBL/GenBank/DDBJ whole genome shotgun (WGS) entry which is preliminary data.</text>
</comment>
<proteinExistence type="predicted"/>